<protein>
    <submittedName>
        <fullName evidence="1">Uncharacterized protein</fullName>
    </submittedName>
</protein>
<gene>
    <name evidence="1" type="ORF">F383_03982</name>
</gene>
<reference evidence="2" key="1">
    <citation type="submission" date="2014-09" db="EMBL/GenBank/DDBJ databases">
        <authorList>
            <person name="Mudge J."/>
            <person name="Ramaraj T."/>
            <person name="Lindquist I.E."/>
            <person name="Bharti A.K."/>
            <person name="Sundararajan A."/>
            <person name="Cameron C.T."/>
            <person name="Woodward J.E."/>
            <person name="May G.D."/>
            <person name="Brubaker C."/>
            <person name="Broadhvest J."/>
            <person name="Wilkins T.A."/>
        </authorList>
    </citation>
    <scope>NUCLEOTIDE SEQUENCE</scope>
    <source>
        <strain evidence="2">cv. AKA8401</strain>
    </source>
</reference>
<accession>A0A0B0P132</accession>
<name>A0A0B0P132_GOSAR</name>
<organism evidence="1 2">
    <name type="scientific">Gossypium arboreum</name>
    <name type="common">Tree cotton</name>
    <name type="synonym">Gossypium nanking</name>
    <dbReference type="NCBI Taxonomy" id="29729"/>
    <lineage>
        <taxon>Eukaryota</taxon>
        <taxon>Viridiplantae</taxon>
        <taxon>Streptophyta</taxon>
        <taxon>Embryophyta</taxon>
        <taxon>Tracheophyta</taxon>
        <taxon>Spermatophyta</taxon>
        <taxon>Magnoliopsida</taxon>
        <taxon>eudicotyledons</taxon>
        <taxon>Gunneridae</taxon>
        <taxon>Pentapetalae</taxon>
        <taxon>rosids</taxon>
        <taxon>malvids</taxon>
        <taxon>Malvales</taxon>
        <taxon>Malvaceae</taxon>
        <taxon>Malvoideae</taxon>
        <taxon>Gossypium</taxon>
    </lineage>
</organism>
<proteinExistence type="predicted"/>
<evidence type="ECO:0000313" key="1">
    <source>
        <dbReference type="EMBL" id="KHG18617.1"/>
    </source>
</evidence>
<dbReference type="Proteomes" id="UP000032142">
    <property type="component" value="Unassembled WGS sequence"/>
</dbReference>
<keyword evidence="2" id="KW-1185">Reference proteome</keyword>
<evidence type="ECO:0000313" key="2">
    <source>
        <dbReference type="Proteomes" id="UP000032142"/>
    </source>
</evidence>
<dbReference type="EMBL" id="KN410959">
    <property type="protein sequence ID" value="KHG18617.1"/>
    <property type="molecule type" value="Genomic_DNA"/>
</dbReference>
<sequence length="9" mass="1077">MIFKATVMH</sequence>